<dbReference type="PROSITE" id="PS50240">
    <property type="entry name" value="TRYPSIN_DOM"/>
    <property type="match status" value="1"/>
</dbReference>
<keyword evidence="6" id="KW-0812">Transmembrane</keyword>
<feature type="domain" description="Peptidase S1" evidence="8">
    <location>
        <begin position="29"/>
        <end position="279"/>
    </location>
</feature>
<keyword evidence="3" id="KW-0645">Protease</keyword>
<dbReference type="PANTHER" id="PTHR24264:SF65">
    <property type="entry name" value="SRCR DOMAIN-CONTAINING PROTEIN"/>
    <property type="match status" value="1"/>
</dbReference>
<keyword evidence="6" id="KW-1133">Transmembrane helix</keyword>
<dbReference type="OrthoDB" id="8189841at2759"/>
<evidence type="ECO:0000259" key="8">
    <source>
        <dbReference type="PROSITE" id="PS50240"/>
    </source>
</evidence>
<dbReference type="InterPro" id="IPR018114">
    <property type="entry name" value="TRYPSIN_HIS"/>
</dbReference>
<dbReference type="GeneID" id="106661295"/>
<dbReference type="InterPro" id="IPR001254">
    <property type="entry name" value="Trypsin_dom"/>
</dbReference>
<accession>A0A8I6TCU5</accession>
<dbReference type="Proteomes" id="UP000494040">
    <property type="component" value="Unassembled WGS sequence"/>
</dbReference>
<dbReference type="InterPro" id="IPR050127">
    <property type="entry name" value="Serine_Proteases_S1"/>
</dbReference>
<dbReference type="AlphaFoldDB" id="A0A8I6TCU5"/>
<keyword evidence="6" id="KW-0472">Membrane</keyword>
<evidence type="ECO:0000256" key="3">
    <source>
        <dbReference type="ARBA" id="ARBA00022670"/>
    </source>
</evidence>
<keyword evidence="4" id="KW-0378">Hydrolase</keyword>
<evidence type="ECO:0000256" key="4">
    <source>
        <dbReference type="ARBA" id="ARBA00022801"/>
    </source>
</evidence>
<dbReference type="InterPro" id="IPR009003">
    <property type="entry name" value="Peptidase_S1_PA"/>
</dbReference>
<dbReference type="InterPro" id="IPR043504">
    <property type="entry name" value="Peptidase_S1_PA_chymotrypsin"/>
</dbReference>
<dbReference type="GO" id="GO:0006508">
    <property type="term" value="P:proteolysis"/>
    <property type="evidence" value="ECO:0007669"/>
    <property type="project" value="UniProtKB-KW"/>
</dbReference>
<evidence type="ECO:0000313" key="10">
    <source>
        <dbReference type="Proteomes" id="UP000494040"/>
    </source>
</evidence>
<dbReference type="RefSeq" id="XP_014240071.1">
    <property type="nucleotide sequence ID" value="XM_014384585.2"/>
</dbReference>
<dbReference type="SMART" id="SM00020">
    <property type="entry name" value="Tryp_SPc"/>
    <property type="match status" value="1"/>
</dbReference>
<evidence type="ECO:0000256" key="6">
    <source>
        <dbReference type="SAM" id="Phobius"/>
    </source>
</evidence>
<evidence type="ECO:0000256" key="1">
    <source>
        <dbReference type="ARBA" id="ARBA00004613"/>
    </source>
</evidence>
<feature type="transmembrane region" description="Helical" evidence="6">
    <location>
        <begin position="288"/>
        <end position="306"/>
    </location>
</feature>
<dbReference type="Gene3D" id="2.40.10.10">
    <property type="entry name" value="Trypsin-like serine proteases"/>
    <property type="match status" value="1"/>
</dbReference>
<name>A0A8I6TCU5_CIMLE</name>
<keyword evidence="5" id="KW-0720">Serine protease</keyword>
<dbReference type="PANTHER" id="PTHR24264">
    <property type="entry name" value="TRYPSIN-RELATED"/>
    <property type="match status" value="1"/>
</dbReference>
<keyword evidence="2" id="KW-0964">Secreted</keyword>
<evidence type="ECO:0000313" key="9">
    <source>
        <dbReference type="EnsemblMetazoa" id="XP_014240071.1"/>
    </source>
</evidence>
<dbReference type="OMA" id="ITRTIEW"/>
<protein>
    <recommendedName>
        <fullName evidence="8">Peptidase S1 domain-containing protein</fullName>
    </recommendedName>
</protein>
<dbReference type="GO" id="GO:0004252">
    <property type="term" value="F:serine-type endopeptidase activity"/>
    <property type="evidence" value="ECO:0007669"/>
    <property type="project" value="InterPro"/>
</dbReference>
<dbReference type="SUPFAM" id="SSF50494">
    <property type="entry name" value="Trypsin-like serine proteases"/>
    <property type="match status" value="1"/>
</dbReference>
<evidence type="ECO:0000256" key="5">
    <source>
        <dbReference type="ARBA" id="ARBA00022825"/>
    </source>
</evidence>
<comment type="subcellular location">
    <subcellularLocation>
        <location evidence="1">Secreted</location>
    </subcellularLocation>
</comment>
<reference evidence="9" key="1">
    <citation type="submission" date="2022-01" db="UniProtKB">
        <authorList>
            <consortium name="EnsemblMetazoa"/>
        </authorList>
    </citation>
    <scope>IDENTIFICATION</scope>
</reference>
<dbReference type="EnsemblMetazoa" id="XM_014384585.2">
    <property type="protein sequence ID" value="XP_014240071.1"/>
    <property type="gene ID" value="LOC106661295"/>
</dbReference>
<proteinExistence type="predicted"/>
<evidence type="ECO:0000256" key="7">
    <source>
        <dbReference type="SAM" id="SignalP"/>
    </source>
</evidence>
<keyword evidence="7" id="KW-0732">Signal</keyword>
<sequence>MEKQIWAALCFFIWILLTAKFLKADEGKIIGGKVVQAGEFPYQLCMWGDVRCGGALVTLRQFMTAAHCLVKKYKDSTKHTDLTTHFMVAGVVDCTKTDDPFYQKRNIKDYKMHKEYRKKKDMTSYHDFAVGILEKPFTESERVKVGVLPSTDPAKFRQLWLDFLGSGKTCSVMGFGTNTEPLVKDYTNILKVSMMRPKNDKYCKGTLVYDSDTMLDGEICCVPVDASAESMGVGDAGSAIICDGLLYGVNTGGYFQPGYNLQLFTLAYPYLDLFEKESSPGFGYVFRSYPMAVISGIFIVLVVHTLQR</sequence>
<dbReference type="PROSITE" id="PS00134">
    <property type="entry name" value="TRYPSIN_HIS"/>
    <property type="match status" value="1"/>
</dbReference>
<feature type="signal peptide" evidence="7">
    <location>
        <begin position="1"/>
        <end position="24"/>
    </location>
</feature>
<dbReference type="GO" id="GO:0005615">
    <property type="term" value="C:extracellular space"/>
    <property type="evidence" value="ECO:0007669"/>
    <property type="project" value="TreeGrafter"/>
</dbReference>
<feature type="chain" id="PRO_5035158822" description="Peptidase S1 domain-containing protein" evidence="7">
    <location>
        <begin position="25"/>
        <end position="308"/>
    </location>
</feature>
<organism evidence="9 10">
    <name type="scientific">Cimex lectularius</name>
    <name type="common">Bed bug</name>
    <name type="synonym">Acanthia lectularia</name>
    <dbReference type="NCBI Taxonomy" id="79782"/>
    <lineage>
        <taxon>Eukaryota</taxon>
        <taxon>Metazoa</taxon>
        <taxon>Ecdysozoa</taxon>
        <taxon>Arthropoda</taxon>
        <taxon>Hexapoda</taxon>
        <taxon>Insecta</taxon>
        <taxon>Pterygota</taxon>
        <taxon>Neoptera</taxon>
        <taxon>Paraneoptera</taxon>
        <taxon>Hemiptera</taxon>
        <taxon>Heteroptera</taxon>
        <taxon>Panheteroptera</taxon>
        <taxon>Cimicomorpha</taxon>
        <taxon>Cimicidae</taxon>
        <taxon>Cimex</taxon>
    </lineage>
</organism>
<evidence type="ECO:0000256" key="2">
    <source>
        <dbReference type="ARBA" id="ARBA00022525"/>
    </source>
</evidence>
<dbReference type="KEGG" id="clec:106661295"/>
<dbReference type="Pfam" id="PF00089">
    <property type="entry name" value="Trypsin"/>
    <property type="match status" value="1"/>
</dbReference>
<keyword evidence="10" id="KW-1185">Reference proteome</keyword>